<dbReference type="EMBL" id="CP032091">
    <property type="protein sequence ID" value="AXV67305.1"/>
    <property type="molecule type" value="Genomic_DNA"/>
</dbReference>
<evidence type="ECO:0000313" key="4">
    <source>
        <dbReference type="Proteomes" id="UP000264605"/>
    </source>
</evidence>
<accession>A0AAD0S332</accession>
<feature type="transmembrane region" description="Helical" evidence="1">
    <location>
        <begin position="135"/>
        <end position="153"/>
    </location>
</feature>
<keyword evidence="3" id="KW-0614">Plasmid</keyword>
<feature type="transmembrane region" description="Helical" evidence="1">
    <location>
        <begin position="21"/>
        <end position="40"/>
    </location>
</feature>
<gene>
    <name evidence="3" type="ORF">D0907_18505</name>
</gene>
<reference evidence="3 4" key="1">
    <citation type="submission" date="2018-08" db="EMBL/GenBank/DDBJ databases">
        <title>Draft genome sequence of Pseudoalteromonas donghaensis HJ51.</title>
        <authorList>
            <person name="Oh J."/>
            <person name="Roh D."/>
        </authorList>
    </citation>
    <scope>NUCLEOTIDE SEQUENCE [LARGE SCALE GENOMIC DNA]</scope>
    <source>
        <strain evidence="3 4">HJ51</strain>
        <plasmid evidence="3 4">unnamed1</plasmid>
    </source>
</reference>
<keyword evidence="1" id="KW-0812">Transmembrane</keyword>
<dbReference type="RefSeq" id="WP_075593382.1">
    <property type="nucleotide sequence ID" value="NZ_CP032091.1"/>
</dbReference>
<keyword evidence="1" id="KW-0472">Membrane</keyword>
<evidence type="ECO:0000256" key="1">
    <source>
        <dbReference type="SAM" id="Phobius"/>
    </source>
</evidence>
<dbReference type="Proteomes" id="UP000264605">
    <property type="component" value="Plasmid unnamed1"/>
</dbReference>
<protein>
    <submittedName>
        <fullName evidence="3">DUF5009 domain-containing protein</fullName>
    </submittedName>
</protein>
<dbReference type="PANTHER" id="PTHR31061">
    <property type="entry name" value="LD22376P"/>
    <property type="match status" value="1"/>
</dbReference>
<dbReference type="Pfam" id="PF07786">
    <property type="entry name" value="HGSNAT_cat"/>
    <property type="match status" value="1"/>
</dbReference>
<proteinExistence type="predicted"/>
<dbReference type="PANTHER" id="PTHR31061:SF24">
    <property type="entry name" value="LD22376P"/>
    <property type="match status" value="1"/>
</dbReference>
<feature type="transmembrane region" description="Helical" evidence="1">
    <location>
        <begin position="318"/>
        <end position="345"/>
    </location>
</feature>
<keyword evidence="1" id="KW-1133">Transmembrane helix</keyword>
<organism evidence="3 4">
    <name type="scientific">Pseudoalteromonas lipolytica</name>
    <dbReference type="NCBI Taxonomy" id="570156"/>
    <lineage>
        <taxon>Bacteria</taxon>
        <taxon>Pseudomonadati</taxon>
        <taxon>Pseudomonadota</taxon>
        <taxon>Gammaproteobacteria</taxon>
        <taxon>Alteromonadales</taxon>
        <taxon>Pseudoalteromonadaceae</taxon>
        <taxon>Pseudoalteromonas</taxon>
    </lineage>
</organism>
<dbReference type="GeneID" id="99507478"/>
<name>A0AAD0S332_9GAMM</name>
<feature type="transmembrane region" description="Helical" evidence="1">
    <location>
        <begin position="98"/>
        <end position="115"/>
    </location>
</feature>
<dbReference type="AlphaFoldDB" id="A0AAD0S332"/>
<feature type="transmembrane region" description="Helical" evidence="1">
    <location>
        <begin position="225"/>
        <end position="245"/>
    </location>
</feature>
<feature type="transmembrane region" description="Helical" evidence="1">
    <location>
        <begin position="60"/>
        <end position="77"/>
    </location>
</feature>
<feature type="transmembrane region" description="Helical" evidence="1">
    <location>
        <begin position="158"/>
        <end position="178"/>
    </location>
</feature>
<feature type="transmembrane region" description="Helical" evidence="1">
    <location>
        <begin position="287"/>
        <end position="306"/>
    </location>
</feature>
<feature type="transmembrane region" description="Helical" evidence="1">
    <location>
        <begin position="365"/>
        <end position="387"/>
    </location>
</feature>
<evidence type="ECO:0000259" key="2">
    <source>
        <dbReference type="Pfam" id="PF07786"/>
    </source>
</evidence>
<geneLocation type="plasmid" evidence="3 4">
    <name>unnamed1</name>
</geneLocation>
<feature type="domain" description="Heparan-alpha-glucosaminide N-acetyltransferase catalytic" evidence="2">
    <location>
        <begin position="16"/>
        <end position="248"/>
    </location>
</feature>
<feature type="transmembrane region" description="Helical" evidence="1">
    <location>
        <begin position="257"/>
        <end position="275"/>
    </location>
</feature>
<dbReference type="InterPro" id="IPR012429">
    <property type="entry name" value="HGSNAT_cat"/>
</dbReference>
<evidence type="ECO:0000313" key="3">
    <source>
        <dbReference type="EMBL" id="AXV67305.1"/>
    </source>
</evidence>
<sequence>MKQHCSSILNTLPPHRLMALDVMRGLTITAMILVNNPGSWSAMYWPLKHAEWHGWTPTDLIFPFFIFIVGMSITLSVDSMRAKGFNHAYILKMGAIRAVKLLALGWFLALFFYNFRDPTFSWIDDTLLQLRVLGVLQRIGLVYIVALCCYLYLTPQKIALTCISLLAVYAVAMLYLPYPLPNGDVVNGLWLHGNNLSAWIDNAVLGSHHVYYAKAQPLPFDPEGIFSTLPAIASALSGILAAVYLTKQTDLKKQARVFILTGVLAVIAGYLISPLTPINKALWTPSYVLLSSGLAIITYAFCSAILDIYKVRAWGAPFIVFGANAILFFMFAAILARLLIMIPVGDTSLKGLIYRSINTLITDNHLASFVFSLLFLAVSYGVMYGCYKKGIFWKV</sequence>
<dbReference type="KEGG" id="pdj:D0907_18505"/>